<evidence type="ECO:0000256" key="1">
    <source>
        <dbReference type="SAM" id="MobiDB-lite"/>
    </source>
</evidence>
<feature type="region of interest" description="Disordered" evidence="1">
    <location>
        <begin position="29"/>
        <end position="65"/>
    </location>
</feature>
<evidence type="ECO:0000313" key="3">
    <source>
        <dbReference type="Proteomes" id="UP000324222"/>
    </source>
</evidence>
<organism evidence="2 3">
    <name type="scientific">Portunus trituberculatus</name>
    <name type="common">Swimming crab</name>
    <name type="synonym">Neptunus trituberculatus</name>
    <dbReference type="NCBI Taxonomy" id="210409"/>
    <lineage>
        <taxon>Eukaryota</taxon>
        <taxon>Metazoa</taxon>
        <taxon>Ecdysozoa</taxon>
        <taxon>Arthropoda</taxon>
        <taxon>Crustacea</taxon>
        <taxon>Multicrustacea</taxon>
        <taxon>Malacostraca</taxon>
        <taxon>Eumalacostraca</taxon>
        <taxon>Eucarida</taxon>
        <taxon>Decapoda</taxon>
        <taxon>Pleocyemata</taxon>
        <taxon>Brachyura</taxon>
        <taxon>Eubrachyura</taxon>
        <taxon>Portunoidea</taxon>
        <taxon>Portunidae</taxon>
        <taxon>Portuninae</taxon>
        <taxon>Portunus</taxon>
    </lineage>
</organism>
<name>A0A5B7IXD3_PORTR</name>
<dbReference type="EMBL" id="VSRR010073711">
    <property type="protein sequence ID" value="MPC87175.1"/>
    <property type="molecule type" value="Genomic_DNA"/>
</dbReference>
<feature type="compositionally biased region" description="Acidic residues" evidence="1">
    <location>
        <begin position="50"/>
        <end position="59"/>
    </location>
</feature>
<evidence type="ECO:0000313" key="2">
    <source>
        <dbReference type="EMBL" id="MPC87175.1"/>
    </source>
</evidence>
<sequence length="115" mass="12710">MPRATPVSNLVYFVGYTGSLKFLVKSVREQSAASTGEGKGERCENREEREEREESEEGEATYRTAKREYLASSPVTNEKTKAQKIIREFSRTRFRGQVKARQGGSGQAAAAVAAC</sequence>
<proteinExistence type="predicted"/>
<feature type="compositionally biased region" description="Basic and acidic residues" evidence="1">
    <location>
        <begin position="38"/>
        <end position="49"/>
    </location>
</feature>
<protein>
    <submittedName>
        <fullName evidence="2">Uncharacterized protein</fullName>
    </submittedName>
</protein>
<comment type="caution">
    <text evidence="2">The sequence shown here is derived from an EMBL/GenBank/DDBJ whole genome shotgun (WGS) entry which is preliminary data.</text>
</comment>
<dbReference type="AlphaFoldDB" id="A0A5B7IXD3"/>
<gene>
    <name evidence="2" type="ORF">E2C01_082027</name>
</gene>
<keyword evidence="3" id="KW-1185">Reference proteome</keyword>
<accession>A0A5B7IXD3</accession>
<dbReference type="Proteomes" id="UP000324222">
    <property type="component" value="Unassembled WGS sequence"/>
</dbReference>
<reference evidence="2 3" key="1">
    <citation type="submission" date="2019-05" db="EMBL/GenBank/DDBJ databases">
        <title>Another draft genome of Portunus trituberculatus and its Hox gene families provides insights of decapod evolution.</title>
        <authorList>
            <person name="Jeong J.-H."/>
            <person name="Song I."/>
            <person name="Kim S."/>
            <person name="Choi T."/>
            <person name="Kim D."/>
            <person name="Ryu S."/>
            <person name="Kim W."/>
        </authorList>
    </citation>
    <scope>NUCLEOTIDE SEQUENCE [LARGE SCALE GENOMIC DNA]</scope>
    <source>
        <tissue evidence="2">Muscle</tissue>
    </source>
</reference>